<evidence type="ECO:0008006" key="4">
    <source>
        <dbReference type="Google" id="ProtNLM"/>
    </source>
</evidence>
<reference evidence="2" key="1">
    <citation type="submission" date="2021-03" db="EMBL/GenBank/DDBJ databases">
        <authorList>
            <person name="Li Z."/>
            <person name="Yang C."/>
        </authorList>
    </citation>
    <scope>NUCLEOTIDE SEQUENCE</scope>
    <source>
        <strain evidence="2">Dzin_1.0</strain>
        <tissue evidence="2">Leaf</tissue>
    </source>
</reference>
<reference evidence="2" key="2">
    <citation type="journal article" date="2022" name="Hortic Res">
        <title>The genome of Dioscorea zingiberensis sheds light on the biosynthesis, origin and evolution of the medicinally important diosgenin saponins.</title>
        <authorList>
            <person name="Li Y."/>
            <person name="Tan C."/>
            <person name="Li Z."/>
            <person name="Guo J."/>
            <person name="Li S."/>
            <person name="Chen X."/>
            <person name="Wang C."/>
            <person name="Dai X."/>
            <person name="Yang H."/>
            <person name="Song W."/>
            <person name="Hou L."/>
            <person name="Xu J."/>
            <person name="Tong Z."/>
            <person name="Xu A."/>
            <person name="Yuan X."/>
            <person name="Wang W."/>
            <person name="Yang Q."/>
            <person name="Chen L."/>
            <person name="Sun Z."/>
            <person name="Wang K."/>
            <person name="Pan B."/>
            <person name="Chen J."/>
            <person name="Bao Y."/>
            <person name="Liu F."/>
            <person name="Qi X."/>
            <person name="Gang D.R."/>
            <person name="Wen J."/>
            <person name="Li J."/>
        </authorList>
    </citation>
    <scope>NUCLEOTIDE SEQUENCE</scope>
    <source>
        <strain evidence="2">Dzin_1.0</strain>
    </source>
</reference>
<evidence type="ECO:0000313" key="2">
    <source>
        <dbReference type="EMBL" id="KAJ0971530.1"/>
    </source>
</evidence>
<sequence length="73" mass="8517">MSAASLCFLFFTLAAIRVEDEKLEKSSFIAAVPVHEMRDCSMRFRISRLGFGLRYSRFKHMKFCFVGIFISIR</sequence>
<dbReference type="EMBL" id="JAGGNH010000005">
    <property type="protein sequence ID" value="KAJ0971530.1"/>
    <property type="molecule type" value="Genomic_DNA"/>
</dbReference>
<keyword evidence="3" id="KW-1185">Reference proteome</keyword>
<organism evidence="2 3">
    <name type="scientific">Dioscorea zingiberensis</name>
    <dbReference type="NCBI Taxonomy" id="325984"/>
    <lineage>
        <taxon>Eukaryota</taxon>
        <taxon>Viridiplantae</taxon>
        <taxon>Streptophyta</taxon>
        <taxon>Embryophyta</taxon>
        <taxon>Tracheophyta</taxon>
        <taxon>Spermatophyta</taxon>
        <taxon>Magnoliopsida</taxon>
        <taxon>Liliopsida</taxon>
        <taxon>Dioscoreales</taxon>
        <taxon>Dioscoreaceae</taxon>
        <taxon>Dioscorea</taxon>
    </lineage>
</organism>
<dbReference type="AlphaFoldDB" id="A0A9D5CG25"/>
<feature type="chain" id="PRO_5038713706" description="Secreted protein" evidence="1">
    <location>
        <begin position="16"/>
        <end position="73"/>
    </location>
</feature>
<gene>
    <name evidence="2" type="ORF">J5N97_019489</name>
</gene>
<evidence type="ECO:0000256" key="1">
    <source>
        <dbReference type="SAM" id="SignalP"/>
    </source>
</evidence>
<dbReference type="Proteomes" id="UP001085076">
    <property type="component" value="Miscellaneous, Linkage group lg05"/>
</dbReference>
<keyword evidence="1" id="KW-0732">Signal</keyword>
<feature type="signal peptide" evidence="1">
    <location>
        <begin position="1"/>
        <end position="15"/>
    </location>
</feature>
<comment type="caution">
    <text evidence="2">The sequence shown here is derived from an EMBL/GenBank/DDBJ whole genome shotgun (WGS) entry which is preliminary data.</text>
</comment>
<protein>
    <recommendedName>
        <fullName evidence="4">Secreted protein</fullName>
    </recommendedName>
</protein>
<evidence type="ECO:0000313" key="3">
    <source>
        <dbReference type="Proteomes" id="UP001085076"/>
    </source>
</evidence>
<proteinExistence type="predicted"/>
<accession>A0A9D5CG25</accession>
<name>A0A9D5CG25_9LILI</name>